<organism evidence="2">
    <name type="scientific">Drosophila grimshawi</name>
    <name type="common">Hawaiian fruit fly</name>
    <name type="synonym">Idiomyia grimshawi</name>
    <dbReference type="NCBI Taxonomy" id="7222"/>
    <lineage>
        <taxon>Eukaryota</taxon>
        <taxon>Metazoa</taxon>
        <taxon>Ecdysozoa</taxon>
        <taxon>Arthropoda</taxon>
        <taxon>Hexapoda</taxon>
        <taxon>Insecta</taxon>
        <taxon>Pterygota</taxon>
        <taxon>Neoptera</taxon>
        <taxon>Endopterygota</taxon>
        <taxon>Diptera</taxon>
        <taxon>Brachycera</taxon>
        <taxon>Muscomorpha</taxon>
        <taxon>Ephydroidea</taxon>
        <taxon>Drosophilidae</taxon>
        <taxon>Drosophila</taxon>
        <taxon>Hawaiian Drosophila</taxon>
    </lineage>
</organism>
<evidence type="ECO:0000313" key="1">
    <source>
        <dbReference type="EMBL" id="EDV97573.1"/>
    </source>
</evidence>
<reference evidence="1 2" key="1">
    <citation type="journal article" date="2007" name="Nature">
        <title>Evolution of genes and genomes on the Drosophila phylogeny.</title>
        <authorList>
            <consortium name="Drosophila 12 Genomes Consortium"/>
            <person name="Clark A.G."/>
            <person name="Eisen M.B."/>
            <person name="Smith D.R."/>
            <person name="Bergman C.M."/>
            <person name="Oliver B."/>
            <person name="Markow T.A."/>
            <person name="Kaufman T.C."/>
            <person name="Kellis M."/>
            <person name="Gelbart W."/>
            <person name="Iyer V.N."/>
            <person name="Pollard D.A."/>
            <person name="Sackton T.B."/>
            <person name="Larracuente A.M."/>
            <person name="Singh N.D."/>
            <person name="Abad J.P."/>
            <person name="Abt D.N."/>
            <person name="Adryan B."/>
            <person name="Aguade M."/>
            <person name="Akashi H."/>
            <person name="Anderson W.W."/>
            <person name="Aquadro C.F."/>
            <person name="Ardell D.H."/>
            <person name="Arguello R."/>
            <person name="Artieri C.G."/>
            <person name="Barbash D.A."/>
            <person name="Barker D."/>
            <person name="Barsanti P."/>
            <person name="Batterham P."/>
            <person name="Batzoglou S."/>
            <person name="Begun D."/>
            <person name="Bhutkar A."/>
            <person name="Blanco E."/>
            <person name="Bosak S.A."/>
            <person name="Bradley R.K."/>
            <person name="Brand A.D."/>
            <person name="Brent M.R."/>
            <person name="Brooks A.N."/>
            <person name="Brown R.H."/>
            <person name="Butlin R.K."/>
            <person name="Caggese C."/>
            <person name="Calvi B.R."/>
            <person name="Bernardo de Carvalho A."/>
            <person name="Caspi A."/>
            <person name="Castrezana S."/>
            <person name="Celniker S.E."/>
            <person name="Chang J.L."/>
            <person name="Chapple C."/>
            <person name="Chatterji S."/>
            <person name="Chinwalla A."/>
            <person name="Civetta A."/>
            <person name="Clifton S.W."/>
            <person name="Comeron J.M."/>
            <person name="Costello J.C."/>
            <person name="Coyne J.A."/>
            <person name="Daub J."/>
            <person name="David R.G."/>
            <person name="Delcher A.L."/>
            <person name="Delehaunty K."/>
            <person name="Do C.B."/>
            <person name="Ebling H."/>
            <person name="Edwards K."/>
            <person name="Eickbush T."/>
            <person name="Evans J.D."/>
            <person name="Filipski A."/>
            <person name="Findeiss S."/>
            <person name="Freyhult E."/>
            <person name="Fulton L."/>
            <person name="Fulton R."/>
            <person name="Garcia A.C."/>
            <person name="Gardiner A."/>
            <person name="Garfield D.A."/>
            <person name="Garvin B.E."/>
            <person name="Gibson G."/>
            <person name="Gilbert D."/>
            <person name="Gnerre S."/>
            <person name="Godfrey J."/>
            <person name="Good R."/>
            <person name="Gotea V."/>
            <person name="Gravely B."/>
            <person name="Greenberg A.J."/>
            <person name="Griffiths-Jones S."/>
            <person name="Gross S."/>
            <person name="Guigo R."/>
            <person name="Gustafson E.A."/>
            <person name="Haerty W."/>
            <person name="Hahn M.W."/>
            <person name="Halligan D.L."/>
            <person name="Halpern A.L."/>
            <person name="Halter G.M."/>
            <person name="Han M.V."/>
            <person name="Heger A."/>
            <person name="Hillier L."/>
            <person name="Hinrichs A.S."/>
            <person name="Holmes I."/>
            <person name="Hoskins R.A."/>
            <person name="Hubisz M.J."/>
            <person name="Hultmark D."/>
            <person name="Huntley M.A."/>
            <person name="Jaffe D.B."/>
            <person name="Jagadeeshan S."/>
            <person name="Jeck W.R."/>
            <person name="Johnson J."/>
            <person name="Jones C.D."/>
            <person name="Jordan W.C."/>
            <person name="Karpen G.H."/>
            <person name="Kataoka E."/>
            <person name="Keightley P.D."/>
            <person name="Kheradpour P."/>
            <person name="Kirkness E.F."/>
            <person name="Koerich L.B."/>
            <person name="Kristiansen K."/>
            <person name="Kudrna D."/>
            <person name="Kulathinal R.J."/>
            <person name="Kumar S."/>
            <person name="Kwok R."/>
            <person name="Lander E."/>
            <person name="Langley C.H."/>
            <person name="Lapoint R."/>
            <person name="Lazzaro B.P."/>
            <person name="Lee S.J."/>
            <person name="Levesque L."/>
            <person name="Li R."/>
            <person name="Lin C.F."/>
            <person name="Lin M.F."/>
            <person name="Lindblad-Toh K."/>
            <person name="Llopart A."/>
            <person name="Long M."/>
            <person name="Low L."/>
            <person name="Lozovsky E."/>
            <person name="Lu J."/>
            <person name="Luo M."/>
            <person name="Machado C.A."/>
            <person name="Makalowski W."/>
            <person name="Marzo M."/>
            <person name="Matsuda M."/>
            <person name="Matzkin L."/>
            <person name="McAllister B."/>
            <person name="McBride C.S."/>
            <person name="McKernan B."/>
            <person name="McKernan K."/>
            <person name="Mendez-Lago M."/>
            <person name="Minx P."/>
            <person name="Mollenhauer M.U."/>
            <person name="Montooth K."/>
            <person name="Mount S.M."/>
            <person name="Mu X."/>
            <person name="Myers E."/>
            <person name="Negre B."/>
            <person name="Newfeld S."/>
            <person name="Nielsen R."/>
            <person name="Noor M.A."/>
            <person name="O'Grady P."/>
            <person name="Pachter L."/>
            <person name="Papaceit M."/>
            <person name="Parisi M.J."/>
            <person name="Parisi M."/>
            <person name="Parts L."/>
            <person name="Pedersen J.S."/>
            <person name="Pesole G."/>
            <person name="Phillippy A.M."/>
            <person name="Ponting C.P."/>
            <person name="Pop M."/>
            <person name="Porcelli D."/>
            <person name="Powell J.R."/>
            <person name="Prohaska S."/>
            <person name="Pruitt K."/>
            <person name="Puig M."/>
            <person name="Quesneville H."/>
            <person name="Ram K.R."/>
            <person name="Rand D."/>
            <person name="Rasmussen M.D."/>
            <person name="Reed L.K."/>
            <person name="Reenan R."/>
            <person name="Reily A."/>
            <person name="Remington K.A."/>
            <person name="Rieger T.T."/>
            <person name="Ritchie M.G."/>
            <person name="Robin C."/>
            <person name="Rogers Y.H."/>
            <person name="Rohde C."/>
            <person name="Rozas J."/>
            <person name="Rubenfield M.J."/>
            <person name="Ruiz A."/>
            <person name="Russo S."/>
            <person name="Salzberg S.L."/>
            <person name="Sanchez-Gracia A."/>
            <person name="Saranga D.J."/>
            <person name="Sato H."/>
            <person name="Schaeffer S.W."/>
            <person name="Schatz M.C."/>
            <person name="Schlenke T."/>
            <person name="Schwartz R."/>
            <person name="Segarra C."/>
            <person name="Singh R.S."/>
            <person name="Sirot L."/>
            <person name="Sirota M."/>
            <person name="Sisneros N.B."/>
            <person name="Smith C.D."/>
            <person name="Smith T.F."/>
            <person name="Spieth J."/>
            <person name="Stage D.E."/>
            <person name="Stark A."/>
            <person name="Stephan W."/>
            <person name="Strausberg R.L."/>
            <person name="Strempel S."/>
            <person name="Sturgill D."/>
            <person name="Sutton G."/>
            <person name="Sutton G.G."/>
            <person name="Tao W."/>
            <person name="Teichmann S."/>
            <person name="Tobari Y.N."/>
            <person name="Tomimura Y."/>
            <person name="Tsolas J.M."/>
            <person name="Valente V.L."/>
            <person name="Venter E."/>
            <person name="Venter J.C."/>
            <person name="Vicario S."/>
            <person name="Vieira F.G."/>
            <person name="Vilella A.J."/>
            <person name="Villasante A."/>
            <person name="Walenz B."/>
            <person name="Wang J."/>
            <person name="Wasserman M."/>
            <person name="Watts T."/>
            <person name="Wilson D."/>
            <person name="Wilson R.K."/>
            <person name="Wing R.A."/>
            <person name="Wolfner M.F."/>
            <person name="Wong A."/>
            <person name="Wong G.K."/>
            <person name="Wu C.I."/>
            <person name="Wu G."/>
            <person name="Yamamoto D."/>
            <person name="Yang H.P."/>
            <person name="Yang S.P."/>
            <person name="Yorke J.A."/>
            <person name="Yoshida K."/>
            <person name="Zdobnov E."/>
            <person name="Zhang P."/>
            <person name="Zhang Y."/>
            <person name="Zimin A.V."/>
            <person name="Baldwin J."/>
            <person name="Abdouelleil A."/>
            <person name="Abdulkadir J."/>
            <person name="Abebe A."/>
            <person name="Abera B."/>
            <person name="Abreu J."/>
            <person name="Acer S.C."/>
            <person name="Aftuck L."/>
            <person name="Alexander A."/>
            <person name="An P."/>
            <person name="Anderson E."/>
            <person name="Anderson S."/>
            <person name="Arachi H."/>
            <person name="Azer M."/>
            <person name="Bachantsang P."/>
            <person name="Barry A."/>
            <person name="Bayul T."/>
            <person name="Berlin A."/>
            <person name="Bessette D."/>
            <person name="Bloom T."/>
            <person name="Blye J."/>
            <person name="Boguslavskiy L."/>
            <person name="Bonnet C."/>
            <person name="Boukhgalter B."/>
            <person name="Bourzgui I."/>
            <person name="Brown A."/>
            <person name="Cahill P."/>
            <person name="Channer S."/>
            <person name="Cheshatsang Y."/>
            <person name="Chuda L."/>
            <person name="Citroen M."/>
            <person name="Collymore A."/>
            <person name="Cooke P."/>
            <person name="Costello M."/>
            <person name="D'Aco K."/>
            <person name="Daza R."/>
            <person name="De Haan G."/>
            <person name="DeGray S."/>
            <person name="DeMaso C."/>
            <person name="Dhargay N."/>
            <person name="Dooley K."/>
            <person name="Dooley E."/>
            <person name="Doricent M."/>
            <person name="Dorje P."/>
            <person name="Dorjee K."/>
            <person name="Dupes A."/>
            <person name="Elong R."/>
            <person name="Falk J."/>
            <person name="Farina A."/>
            <person name="Faro S."/>
            <person name="Ferguson D."/>
            <person name="Fisher S."/>
            <person name="Foley C.D."/>
            <person name="Franke A."/>
            <person name="Friedrich D."/>
            <person name="Gadbois L."/>
            <person name="Gearin G."/>
            <person name="Gearin C.R."/>
            <person name="Giannoukos G."/>
            <person name="Goode T."/>
            <person name="Graham J."/>
            <person name="Grandbois E."/>
            <person name="Grewal S."/>
            <person name="Gyaltsen K."/>
            <person name="Hafez N."/>
            <person name="Hagos B."/>
            <person name="Hall J."/>
            <person name="Henson C."/>
            <person name="Hollinger A."/>
            <person name="Honan T."/>
            <person name="Huard M.D."/>
            <person name="Hughes L."/>
            <person name="Hurhula B."/>
            <person name="Husby M.E."/>
            <person name="Kamat A."/>
            <person name="Kanga B."/>
            <person name="Kashin S."/>
            <person name="Khazanovich D."/>
            <person name="Kisner P."/>
            <person name="Lance K."/>
            <person name="Lara M."/>
            <person name="Lee W."/>
            <person name="Lennon N."/>
            <person name="Letendre F."/>
            <person name="LeVine R."/>
            <person name="Lipovsky A."/>
            <person name="Liu X."/>
            <person name="Liu J."/>
            <person name="Liu S."/>
            <person name="Lokyitsang T."/>
            <person name="Lokyitsang Y."/>
            <person name="Lubonja R."/>
            <person name="Lui A."/>
            <person name="MacDonald P."/>
            <person name="Magnisalis V."/>
            <person name="Maru K."/>
            <person name="Matthews C."/>
            <person name="McCusker W."/>
            <person name="McDonough S."/>
            <person name="Mehta T."/>
            <person name="Meldrim J."/>
            <person name="Meneus L."/>
            <person name="Mihai O."/>
            <person name="Mihalev A."/>
            <person name="Mihova T."/>
            <person name="Mittelman R."/>
            <person name="Mlenga V."/>
            <person name="Montmayeur A."/>
            <person name="Mulrain L."/>
            <person name="Navidi A."/>
            <person name="Naylor J."/>
            <person name="Negash T."/>
            <person name="Nguyen T."/>
            <person name="Nguyen N."/>
            <person name="Nicol R."/>
            <person name="Norbu C."/>
            <person name="Norbu N."/>
            <person name="Novod N."/>
            <person name="O'Neill B."/>
            <person name="Osman S."/>
            <person name="Markiewicz E."/>
            <person name="Oyono O.L."/>
            <person name="Patti C."/>
            <person name="Phunkhang P."/>
            <person name="Pierre F."/>
            <person name="Priest M."/>
            <person name="Raghuraman S."/>
            <person name="Rege F."/>
            <person name="Reyes R."/>
            <person name="Rise C."/>
            <person name="Rogov P."/>
            <person name="Ross K."/>
            <person name="Ryan E."/>
            <person name="Settipalli S."/>
            <person name="Shea T."/>
            <person name="Sherpa N."/>
            <person name="Shi L."/>
            <person name="Shih D."/>
            <person name="Sparrow T."/>
            <person name="Spaulding J."/>
            <person name="Stalker J."/>
            <person name="Stange-Thomann N."/>
            <person name="Stavropoulos S."/>
            <person name="Stone C."/>
            <person name="Strader C."/>
            <person name="Tesfaye S."/>
            <person name="Thomson T."/>
            <person name="Thoulutsang Y."/>
            <person name="Thoulutsang D."/>
            <person name="Topham K."/>
            <person name="Topping I."/>
            <person name="Tsamla T."/>
            <person name="Vassiliev H."/>
            <person name="Vo A."/>
            <person name="Wangchuk T."/>
            <person name="Wangdi T."/>
            <person name="Weiand M."/>
            <person name="Wilkinson J."/>
            <person name="Wilson A."/>
            <person name="Yadav S."/>
            <person name="Young G."/>
            <person name="Yu Q."/>
            <person name="Zembek L."/>
            <person name="Zhong D."/>
            <person name="Zimmer A."/>
            <person name="Zwirko Z."/>
            <person name="Jaffe D.B."/>
            <person name="Alvarez P."/>
            <person name="Brockman W."/>
            <person name="Butler J."/>
            <person name="Chin C."/>
            <person name="Gnerre S."/>
            <person name="Grabherr M."/>
            <person name="Kleber M."/>
            <person name="Mauceli E."/>
            <person name="MacCallum I."/>
        </authorList>
    </citation>
    <scope>NUCLEOTIDE SEQUENCE [LARGE SCALE GENOMIC DNA]</scope>
    <source>
        <strain evidence="2">Tucson 15287-2541.00</strain>
    </source>
</reference>
<dbReference type="KEGG" id="dgr:6558076"/>
<dbReference type="EMBL" id="CH916366">
    <property type="protein sequence ID" value="EDV97573.1"/>
    <property type="molecule type" value="Genomic_DNA"/>
</dbReference>
<dbReference type="PhylomeDB" id="B4IY30"/>
<evidence type="ECO:0000313" key="2">
    <source>
        <dbReference type="Proteomes" id="UP000001070"/>
    </source>
</evidence>
<dbReference type="eggNOG" id="ENOG502RTMS">
    <property type="taxonomic scope" value="Eukaryota"/>
</dbReference>
<dbReference type="InParanoid" id="B4IY30"/>
<dbReference type="GO" id="GO:0048515">
    <property type="term" value="P:spermatid differentiation"/>
    <property type="evidence" value="ECO:0007669"/>
    <property type="project" value="EnsemblMetazoa"/>
</dbReference>
<accession>B4IY30</accession>
<gene>
    <name evidence="1" type="primary">Dgri\GH16943</name>
    <name evidence="1" type="ORF">Dgri_GH16943</name>
</gene>
<dbReference type="AlphaFoldDB" id="B4IY30"/>
<dbReference type="OMA" id="MFDRLIC"/>
<dbReference type="STRING" id="7222.B4IY30"/>
<dbReference type="Proteomes" id="UP000001070">
    <property type="component" value="Unassembled WGS sequence"/>
</dbReference>
<dbReference type="OrthoDB" id="8062037at2759"/>
<dbReference type="PANTHER" id="PTHR40552">
    <property type="entry name" value="AT05186P-RELATED"/>
    <property type="match status" value="1"/>
</dbReference>
<sequence>MKILKIPSTVKRKKNRCDVGLTRPNSKELLQSKCVPDFGIYLKAFALIYILPEEDWLPENIGRLLAEGEELFDADTDGDYADGPMHESGIYIKRTFMLGGHNFTLELRPPCQQHRFPHIISNLKPVLQNFFRTSHYCMFHHRGFHLLIWRRRKLFFIMDVRRRHGDAVNSLPHRVEMLSCLQTLDNVVYLLANLSDCKGCDEFALRELIVSRLVTPDGRTFLRNHNQISTEYSVVNKNYAYLKSNLHLSLNPANMLRNGGSLIVGVTGILAANIEHPASWNTSTLDRIICFGFDLYRSCWCPNAQDCSLCSPIDLDTFPTQVRLGQFVAEIKLLPEMWSGSWRGSLTYLDIDGSSKIRQVLKTYGNALFQINSQIYTLWYRDDNYYLLDPYRHFVMTTSPATSENGITKCPKWATVRMFPDLPNMLSVFHQLLRESNRHSTLFVHVVAIKHIAKCPPDYVLKPMPPNIVPNLKPLNATISFPQKLSNAEQLLAEDSDYEPDVSNDPEDATDVESFTLINSDLKNIEVKVEVLKSSRAKYDIHKEFVSRRALKAVSG</sequence>
<proteinExistence type="predicted"/>
<name>B4IY30_DROGR</name>
<dbReference type="PANTHER" id="PTHR40552:SF6">
    <property type="entry name" value="FI09606P-RELATED"/>
    <property type="match status" value="1"/>
</dbReference>
<protein>
    <submittedName>
        <fullName evidence="1">GH16943</fullName>
    </submittedName>
</protein>
<keyword evidence="2" id="KW-1185">Reference proteome</keyword>
<dbReference type="HOGENOM" id="CLU_458758_0_0_1"/>